<evidence type="ECO:0000313" key="2">
    <source>
        <dbReference type="EnsemblMetazoa" id="XP_050507313.1"/>
    </source>
</evidence>
<feature type="chain" id="PRO_5046804253" evidence="1">
    <location>
        <begin position="16"/>
        <end position="109"/>
    </location>
</feature>
<evidence type="ECO:0000313" key="3">
    <source>
        <dbReference type="Proteomes" id="UP001652700"/>
    </source>
</evidence>
<dbReference type="GeneID" id="126884971"/>
<name>A0ABM5KAV0_DIAVI</name>
<dbReference type="EnsemblMetazoa" id="XM_050651356.1">
    <property type="protein sequence ID" value="XP_050507313.1"/>
    <property type="gene ID" value="LOC126884971"/>
</dbReference>
<keyword evidence="3" id="KW-1185">Reference proteome</keyword>
<proteinExistence type="predicted"/>
<keyword evidence="1" id="KW-0732">Signal</keyword>
<accession>A0ABM5KAV0</accession>
<dbReference type="RefSeq" id="XP_050507313.1">
    <property type="nucleotide sequence ID" value="XM_050651356.1"/>
</dbReference>
<sequence>MNFIFLLFLVAAVYAGLHKDSLAKRLPIDIVAKYENITWEDCTSPAEFCNHEEKFDNYECWRWGKVTLLSWGCMQDECHRKCYRSNNNFGSFEDCMSNAYPVCVCELCL</sequence>
<feature type="signal peptide" evidence="1">
    <location>
        <begin position="1"/>
        <end position="15"/>
    </location>
</feature>
<organism evidence="2 3">
    <name type="scientific">Diabrotica virgifera virgifera</name>
    <name type="common">western corn rootworm</name>
    <dbReference type="NCBI Taxonomy" id="50390"/>
    <lineage>
        <taxon>Eukaryota</taxon>
        <taxon>Metazoa</taxon>
        <taxon>Ecdysozoa</taxon>
        <taxon>Arthropoda</taxon>
        <taxon>Hexapoda</taxon>
        <taxon>Insecta</taxon>
        <taxon>Pterygota</taxon>
        <taxon>Neoptera</taxon>
        <taxon>Endopterygota</taxon>
        <taxon>Coleoptera</taxon>
        <taxon>Polyphaga</taxon>
        <taxon>Cucujiformia</taxon>
        <taxon>Chrysomeloidea</taxon>
        <taxon>Chrysomelidae</taxon>
        <taxon>Galerucinae</taxon>
        <taxon>Diabroticina</taxon>
        <taxon>Diabroticites</taxon>
        <taxon>Diabrotica</taxon>
    </lineage>
</organism>
<reference evidence="2" key="1">
    <citation type="submission" date="2025-05" db="UniProtKB">
        <authorList>
            <consortium name="EnsemblMetazoa"/>
        </authorList>
    </citation>
    <scope>IDENTIFICATION</scope>
</reference>
<protein>
    <submittedName>
        <fullName evidence="2">Uncharacterized protein</fullName>
    </submittedName>
</protein>
<dbReference type="Proteomes" id="UP001652700">
    <property type="component" value="Unplaced"/>
</dbReference>
<evidence type="ECO:0000256" key="1">
    <source>
        <dbReference type="SAM" id="SignalP"/>
    </source>
</evidence>